<protein>
    <submittedName>
        <fullName evidence="1">FMN phosphatase YigB (HAD superfamily)</fullName>
    </submittedName>
</protein>
<dbReference type="OrthoDB" id="9813137at2"/>
<evidence type="ECO:0000313" key="2">
    <source>
        <dbReference type="Proteomes" id="UP000546701"/>
    </source>
</evidence>
<dbReference type="EMBL" id="JACIJR010000007">
    <property type="protein sequence ID" value="MBB5730392.1"/>
    <property type="molecule type" value="Genomic_DNA"/>
</dbReference>
<name>A0A7W9BUJ5_9SPHN</name>
<comment type="caution">
    <text evidence="1">The sequence shown here is derived from an EMBL/GenBank/DDBJ whole genome shotgun (WGS) entry which is preliminary data.</text>
</comment>
<dbReference type="AlphaFoldDB" id="A0A7W9BUJ5"/>
<dbReference type="Proteomes" id="UP000546701">
    <property type="component" value="Unassembled WGS sequence"/>
</dbReference>
<dbReference type="InterPro" id="IPR023214">
    <property type="entry name" value="HAD_sf"/>
</dbReference>
<gene>
    <name evidence="1" type="ORF">FHS99_002895</name>
</gene>
<reference evidence="1 2" key="1">
    <citation type="submission" date="2020-08" db="EMBL/GenBank/DDBJ databases">
        <title>Genomic Encyclopedia of Type Strains, Phase IV (KMG-IV): sequencing the most valuable type-strain genomes for metagenomic binning, comparative biology and taxonomic classification.</title>
        <authorList>
            <person name="Goeker M."/>
        </authorList>
    </citation>
    <scope>NUCLEOTIDE SEQUENCE [LARGE SCALE GENOMIC DNA]</scope>
    <source>
        <strain evidence="1 2">DSM 103336</strain>
    </source>
</reference>
<accession>A0A7W9BUJ5</accession>
<dbReference type="RefSeq" id="WP_157177080.1">
    <property type="nucleotide sequence ID" value="NZ_BMJP01000005.1"/>
</dbReference>
<organism evidence="1 2">
    <name type="scientific">Sphingomonas prati</name>
    <dbReference type="NCBI Taxonomy" id="1843237"/>
    <lineage>
        <taxon>Bacteria</taxon>
        <taxon>Pseudomonadati</taxon>
        <taxon>Pseudomonadota</taxon>
        <taxon>Alphaproteobacteria</taxon>
        <taxon>Sphingomonadales</taxon>
        <taxon>Sphingomonadaceae</taxon>
        <taxon>Sphingomonas</taxon>
    </lineage>
</organism>
<proteinExistence type="predicted"/>
<keyword evidence="2" id="KW-1185">Reference proteome</keyword>
<dbReference type="Gene3D" id="3.40.50.1000">
    <property type="entry name" value="HAD superfamily/HAD-like"/>
    <property type="match status" value="1"/>
</dbReference>
<evidence type="ECO:0000313" key="1">
    <source>
        <dbReference type="EMBL" id="MBB5730392.1"/>
    </source>
</evidence>
<sequence length="50" mass="5718">MPSLKVCHERGIRSVWIDREGEPPNPDWQPDAVLQDLSALPDLLLPIRSR</sequence>